<dbReference type="GO" id="GO:0098542">
    <property type="term" value="P:defense response to other organism"/>
    <property type="evidence" value="ECO:0007669"/>
    <property type="project" value="TreeGrafter"/>
</dbReference>
<feature type="domain" description="Disease resistance protein winged helix" evidence="4">
    <location>
        <begin position="415"/>
        <end position="486"/>
    </location>
</feature>
<dbReference type="SUPFAM" id="SSF52540">
    <property type="entry name" value="P-loop containing nucleoside triphosphate hydrolases"/>
    <property type="match status" value="1"/>
</dbReference>
<evidence type="ECO:0000259" key="3">
    <source>
        <dbReference type="Pfam" id="PF00931"/>
    </source>
</evidence>
<dbReference type="SUPFAM" id="SSF52058">
    <property type="entry name" value="L domain-like"/>
    <property type="match status" value="1"/>
</dbReference>
<dbReference type="InterPro" id="IPR002182">
    <property type="entry name" value="NB-ARC"/>
</dbReference>
<evidence type="ECO:0000256" key="2">
    <source>
        <dbReference type="ARBA" id="ARBA00022821"/>
    </source>
</evidence>
<keyword evidence="1" id="KW-0677">Repeat</keyword>
<sequence length="889" mass="101371">MAAEVPTIILLDKMQKMLLVLAEERFIFPGLRSRVGIAVNELKQILSFLELEIPSGTKLKAPFLPTVHCADYITESFLLTTLQRRRKGVTKFIKTPLMAFPPWTQLLFSLEMKKVVKSFRAISCEFTKTLDLANKTQDLSIQVSALEKKLIHLEPDVLVGREDLEKELVARLIHDNEQRLRVISLVSKEPLGKTALARKVYDRLDIRQHFQCRVWLRVPRDLEDHDRLLIIIKQILPRDLKNVELMDDTQLTYMLYNILMELKFLIVLDDVCSVDDWTMLVRSFPDTVNGSRVILTTRDINIASEVDPWSCPLELSPLTNEQSWELFLKKVRRQENSSDLNSFKDEILRICHGLPPSIVLLGGLLITLESSEWSKVTRSDPAHFGEDLSPLLHIVGLSYHRLPSVLKPCFLYLALFPKGYEIPTRRLLLLWLAEGFVQMSPKAGNVPEDVAKKYLEELIRRNVIEIARWKSDGSPKTCRLPFFLYDVFLPKAEEIGFVHIHHCGSDCTYADSSESSIWRFADQFGVKSISKSHIQHLCSYVSFEGQKRDISNREIGMVLNRIISKGGFILLKVLDLEGVYKPLLPENLGKLQNLRYLGLRWTCLHSCPVSIGDLPCLETLDMKYTNITTLPSSIWMAKNLRHLYMNGVSIKNPSKGSSTSLQTLMGLHIGSNESTIHFLDRFTSLRKLGLTFQSKSMKCISVISRLGNLQSLRLRSRDPFGQPSDLELKPLKEHSTLSNLYLLGVIKDDIHLLPQKLEILTLSLSGLKEDPMSVLGKLPRLNTLRLFAGSYVGSKMTCPALQHFPVLRVLKLWSLEELKECTVEQGAMPQLVELEIRGCKKLEKTDGLEHLPALKELILTNMTEDFVADVRRRLGRDKLISRTLSTSHN</sequence>
<protein>
    <recommendedName>
        <fullName evidence="8">NB-ARC domain-containing protein</fullName>
    </recommendedName>
</protein>
<dbReference type="Gramene" id="QL03p023013:mrna">
    <property type="protein sequence ID" value="QL03p023013:mrna"/>
    <property type="gene ID" value="QL03p023013"/>
</dbReference>
<dbReference type="InterPro" id="IPR027417">
    <property type="entry name" value="P-loop_NTPase"/>
</dbReference>
<keyword evidence="7" id="KW-1185">Reference proteome</keyword>
<dbReference type="AlphaFoldDB" id="A0A7N2L7B2"/>
<dbReference type="PRINTS" id="PR00364">
    <property type="entry name" value="DISEASERSIST"/>
</dbReference>
<dbReference type="InterPro" id="IPR042197">
    <property type="entry name" value="Apaf_helical"/>
</dbReference>
<dbReference type="Gene3D" id="3.40.50.300">
    <property type="entry name" value="P-loop containing nucleotide triphosphate hydrolases"/>
    <property type="match status" value="1"/>
</dbReference>
<accession>A0A7N2L7B2</accession>
<dbReference type="Gene3D" id="1.10.10.10">
    <property type="entry name" value="Winged helix-like DNA-binding domain superfamily/Winged helix DNA-binding domain"/>
    <property type="match status" value="1"/>
</dbReference>
<dbReference type="InterPro" id="IPR055414">
    <property type="entry name" value="LRR_R13L4/SHOC2-like"/>
</dbReference>
<dbReference type="GO" id="GO:0043531">
    <property type="term" value="F:ADP binding"/>
    <property type="evidence" value="ECO:0007669"/>
    <property type="project" value="InterPro"/>
</dbReference>
<dbReference type="InterPro" id="IPR036388">
    <property type="entry name" value="WH-like_DNA-bd_sf"/>
</dbReference>
<dbReference type="Proteomes" id="UP000594261">
    <property type="component" value="Chromosome 3"/>
</dbReference>
<dbReference type="Gene3D" id="1.10.8.430">
    <property type="entry name" value="Helical domain of apoptotic protease-activating factors"/>
    <property type="match status" value="1"/>
</dbReference>
<name>A0A7N2L7B2_QUELO</name>
<reference evidence="6" key="2">
    <citation type="submission" date="2021-01" db="UniProtKB">
        <authorList>
            <consortium name="EnsemblPlants"/>
        </authorList>
    </citation>
    <scope>IDENTIFICATION</scope>
</reference>
<evidence type="ECO:0000313" key="6">
    <source>
        <dbReference type="EnsemblPlants" id="QL03p023013:mrna"/>
    </source>
</evidence>
<dbReference type="Pfam" id="PF23559">
    <property type="entry name" value="WHD_DRP"/>
    <property type="match status" value="1"/>
</dbReference>
<evidence type="ECO:0000259" key="4">
    <source>
        <dbReference type="Pfam" id="PF23559"/>
    </source>
</evidence>
<dbReference type="InterPro" id="IPR058922">
    <property type="entry name" value="WHD_DRP"/>
</dbReference>
<evidence type="ECO:0000313" key="7">
    <source>
        <dbReference type="Proteomes" id="UP000594261"/>
    </source>
</evidence>
<reference evidence="6 7" key="1">
    <citation type="journal article" date="2016" name="G3 (Bethesda)">
        <title>First Draft Assembly and Annotation of the Genome of a California Endemic Oak Quercus lobata Nee (Fagaceae).</title>
        <authorList>
            <person name="Sork V.L."/>
            <person name="Fitz-Gibbon S.T."/>
            <person name="Puiu D."/>
            <person name="Crepeau M."/>
            <person name="Gugger P.F."/>
            <person name="Sherman R."/>
            <person name="Stevens K."/>
            <person name="Langley C.H."/>
            <person name="Pellegrini M."/>
            <person name="Salzberg S.L."/>
        </authorList>
    </citation>
    <scope>NUCLEOTIDE SEQUENCE [LARGE SCALE GENOMIC DNA]</scope>
    <source>
        <strain evidence="6 7">cv. SW786</strain>
    </source>
</reference>
<evidence type="ECO:0000256" key="1">
    <source>
        <dbReference type="ARBA" id="ARBA00022737"/>
    </source>
</evidence>
<dbReference type="PANTHER" id="PTHR23155">
    <property type="entry name" value="DISEASE RESISTANCE PROTEIN RP"/>
    <property type="match status" value="1"/>
</dbReference>
<organism evidence="6 7">
    <name type="scientific">Quercus lobata</name>
    <name type="common">Valley oak</name>
    <dbReference type="NCBI Taxonomy" id="97700"/>
    <lineage>
        <taxon>Eukaryota</taxon>
        <taxon>Viridiplantae</taxon>
        <taxon>Streptophyta</taxon>
        <taxon>Embryophyta</taxon>
        <taxon>Tracheophyta</taxon>
        <taxon>Spermatophyta</taxon>
        <taxon>Magnoliopsida</taxon>
        <taxon>eudicotyledons</taxon>
        <taxon>Gunneridae</taxon>
        <taxon>Pentapetalae</taxon>
        <taxon>rosids</taxon>
        <taxon>fabids</taxon>
        <taxon>Fagales</taxon>
        <taxon>Fagaceae</taxon>
        <taxon>Quercus</taxon>
    </lineage>
</organism>
<feature type="domain" description="NB-ARC" evidence="3">
    <location>
        <begin position="164"/>
        <end position="335"/>
    </location>
</feature>
<dbReference type="Pfam" id="PF00931">
    <property type="entry name" value="NB-ARC"/>
    <property type="match status" value="1"/>
</dbReference>
<evidence type="ECO:0008006" key="8">
    <source>
        <dbReference type="Google" id="ProtNLM"/>
    </source>
</evidence>
<dbReference type="InParanoid" id="A0A7N2L7B2"/>
<dbReference type="OMA" id="NTEPSEW"/>
<dbReference type="Gene3D" id="3.80.10.10">
    <property type="entry name" value="Ribonuclease Inhibitor"/>
    <property type="match status" value="2"/>
</dbReference>
<dbReference type="InterPro" id="IPR044974">
    <property type="entry name" value="Disease_R_plants"/>
</dbReference>
<dbReference type="InterPro" id="IPR032675">
    <property type="entry name" value="LRR_dom_sf"/>
</dbReference>
<dbReference type="EMBL" id="LRBV02000003">
    <property type="status" value="NOT_ANNOTATED_CDS"/>
    <property type="molecule type" value="Genomic_DNA"/>
</dbReference>
<evidence type="ECO:0000259" key="5">
    <source>
        <dbReference type="Pfam" id="PF23598"/>
    </source>
</evidence>
<proteinExistence type="predicted"/>
<keyword evidence="2" id="KW-0611">Plant defense</keyword>
<feature type="domain" description="Disease resistance R13L4/SHOC-2-like LRR" evidence="5">
    <location>
        <begin position="565"/>
        <end position="859"/>
    </location>
</feature>
<dbReference type="Pfam" id="PF23598">
    <property type="entry name" value="LRR_14"/>
    <property type="match status" value="1"/>
</dbReference>
<dbReference type="PANTHER" id="PTHR23155:SF955">
    <property type="entry name" value="AAA+ ATPASE DOMAIN-CONTAINING PROTEIN"/>
    <property type="match status" value="1"/>
</dbReference>
<dbReference type="EnsemblPlants" id="QL03p023013:mrna">
    <property type="protein sequence ID" value="QL03p023013:mrna"/>
    <property type="gene ID" value="QL03p023013"/>
</dbReference>